<dbReference type="AlphaFoldDB" id="A0A9W6IP78"/>
<keyword evidence="2" id="KW-0472">Membrane</keyword>
<keyword evidence="2" id="KW-1133">Transmembrane helix</keyword>
<reference evidence="3" key="2">
    <citation type="submission" date="2023-01" db="EMBL/GenBank/DDBJ databases">
        <authorList>
            <person name="Sun Q."/>
            <person name="Evtushenko L."/>
        </authorList>
    </citation>
    <scope>NUCLEOTIDE SEQUENCE</scope>
    <source>
        <strain evidence="3">VKM B-1513</strain>
    </source>
</reference>
<dbReference type="EMBL" id="BSFE01000012">
    <property type="protein sequence ID" value="GLK53678.1"/>
    <property type="molecule type" value="Genomic_DNA"/>
</dbReference>
<evidence type="ECO:0000256" key="2">
    <source>
        <dbReference type="SAM" id="Phobius"/>
    </source>
</evidence>
<evidence type="ECO:0000313" key="4">
    <source>
        <dbReference type="Proteomes" id="UP001143486"/>
    </source>
</evidence>
<proteinExistence type="predicted"/>
<gene>
    <name evidence="3" type="ORF">GCM10017621_31860</name>
</gene>
<keyword evidence="4" id="KW-1185">Reference proteome</keyword>
<feature type="region of interest" description="Disordered" evidence="1">
    <location>
        <begin position="174"/>
        <end position="197"/>
    </location>
</feature>
<feature type="compositionally biased region" description="Polar residues" evidence="1">
    <location>
        <begin position="185"/>
        <end position="197"/>
    </location>
</feature>
<dbReference type="Proteomes" id="UP001143486">
    <property type="component" value="Unassembled WGS sequence"/>
</dbReference>
<comment type="caution">
    <text evidence="3">The sequence shown here is derived from an EMBL/GenBank/DDBJ whole genome shotgun (WGS) entry which is preliminary data.</text>
</comment>
<organism evidence="3 4">
    <name type="scientific">Maricaulis virginensis</name>
    <dbReference type="NCBI Taxonomy" id="144022"/>
    <lineage>
        <taxon>Bacteria</taxon>
        <taxon>Pseudomonadati</taxon>
        <taxon>Pseudomonadota</taxon>
        <taxon>Alphaproteobacteria</taxon>
        <taxon>Maricaulales</taxon>
        <taxon>Maricaulaceae</taxon>
        <taxon>Maricaulis</taxon>
    </lineage>
</organism>
<evidence type="ECO:0000256" key="1">
    <source>
        <dbReference type="SAM" id="MobiDB-lite"/>
    </source>
</evidence>
<dbReference type="RefSeq" id="WP_271188017.1">
    <property type="nucleotide sequence ID" value="NZ_BSFE01000012.1"/>
</dbReference>
<keyword evidence="2" id="KW-0812">Transmembrane</keyword>
<evidence type="ECO:0000313" key="3">
    <source>
        <dbReference type="EMBL" id="GLK53678.1"/>
    </source>
</evidence>
<name>A0A9W6IP78_9PROT</name>
<feature type="transmembrane region" description="Helical" evidence="2">
    <location>
        <begin position="117"/>
        <end position="137"/>
    </location>
</feature>
<feature type="transmembrane region" description="Helical" evidence="2">
    <location>
        <begin position="71"/>
        <end position="97"/>
    </location>
</feature>
<reference evidence="3" key="1">
    <citation type="journal article" date="2014" name="Int. J. Syst. Evol. Microbiol.">
        <title>Complete genome sequence of Corynebacterium casei LMG S-19264T (=DSM 44701T), isolated from a smear-ripened cheese.</title>
        <authorList>
            <consortium name="US DOE Joint Genome Institute (JGI-PGF)"/>
            <person name="Walter F."/>
            <person name="Albersmeier A."/>
            <person name="Kalinowski J."/>
            <person name="Ruckert C."/>
        </authorList>
    </citation>
    <scope>NUCLEOTIDE SEQUENCE</scope>
    <source>
        <strain evidence="3">VKM B-1513</strain>
    </source>
</reference>
<sequence>MDLSHPFAIAGITGLVAAAAFLIRWVAARRRLMEDARIEYAERCESKPATVRGVDAAAFERLYVAAYEPRWALYAAGTLVLAIAITPLAALGLVALWPVIVMGLDGGPWYDEGYYPWMFYMFFGFCLIWAACGALMARIHHARSPEGFVPALARARGEPFDDIVIPRKRPKWAVRAVPDPKNPGQRDTGTEPANETN</sequence>
<accession>A0A9W6IP78</accession>
<protein>
    <submittedName>
        <fullName evidence="3">Uncharacterized protein</fullName>
    </submittedName>
</protein>
<feature type="transmembrane region" description="Helical" evidence="2">
    <location>
        <begin position="6"/>
        <end position="27"/>
    </location>
</feature>